<dbReference type="RefSeq" id="WP_143659829.1">
    <property type="nucleotide sequence ID" value="NZ_MRYD01000277.1"/>
</dbReference>
<feature type="non-terminal residue" evidence="2">
    <location>
        <position position="65"/>
    </location>
</feature>
<reference evidence="2 3" key="1">
    <citation type="submission" date="2016-12" db="EMBL/GenBank/DDBJ databases">
        <title>Genome Mining:The Detection of Biosynthetic Gene Clusters to Aid in the Expression of Curamycin A produced by Streptomyces sp. strain CZA14.</title>
        <authorList>
            <person name="Durrell K.A."/>
            <person name="Kirby B.M."/>
            <person name="Khan W."/>
            <person name="Mthethwa T."/>
            <person name="Le Roes-Hill M."/>
        </authorList>
    </citation>
    <scope>NUCLEOTIDE SEQUENCE [LARGE SCALE GENOMIC DNA]</scope>
    <source>
        <strain evidence="2 3">CZA14</strain>
    </source>
</reference>
<comment type="caution">
    <text evidence="2">The sequence shown here is derived from an EMBL/GenBank/DDBJ whole genome shotgun (WGS) entry which is preliminary data.</text>
</comment>
<protein>
    <submittedName>
        <fullName evidence="2">Uncharacterized protein</fullName>
    </submittedName>
</protein>
<organism evidence="2 3">
    <name type="scientific">Streptomyces pharetrae CZA14</name>
    <dbReference type="NCBI Taxonomy" id="1144883"/>
    <lineage>
        <taxon>Bacteria</taxon>
        <taxon>Bacillati</taxon>
        <taxon>Actinomycetota</taxon>
        <taxon>Actinomycetes</taxon>
        <taxon>Kitasatosporales</taxon>
        <taxon>Streptomycetaceae</taxon>
        <taxon>Streptomyces</taxon>
    </lineage>
</organism>
<accession>A0ABX3Y9V2</accession>
<dbReference type="EMBL" id="MRYD01000277">
    <property type="protein sequence ID" value="OSZ56589.1"/>
    <property type="molecule type" value="Genomic_DNA"/>
</dbReference>
<proteinExistence type="predicted"/>
<evidence type="ECO:0000313" key="2">
    <source>
        <dbReference type="EMBL" id="OSZ56589.1"/>
    </source>
</evidence>
<dbReference type="Proteomes" id="UP000194266">
    <property type="component" value="Unassembled WGS sequence"/>
</dbReference>
<gene>
    <name evidence="2" type="ORF">OQI_32085</name>
</gene>
<evidence type="ECO:0000256" key="1">
    <source>
        <dbReference type="SAM" id="MobiDB-lite"/>
    </source>
</evidence>
<sequence>MSGSFPAVGLIDADGGQNLVDLGGDKARAERRAGPLLQAGSPLGRAGIQREGGQPGAFRCQAASR</sequence>
<feature type="region of interest" description="Disordered" evidence="1">
    <location>
        <begin position="35"/>
        <end position="65"/>
    </location>
</feature>
<name>A0ABX3Y9V2_9ACTN</name>
<evidence type="ECO:0000313" key="3">
    <source>
        <dbReference type="Proteomes" id="UP000194266"/>
    </source>
</evidence>
<keyword evidence="3" id="KW-1185">Reference proteome</keyword>